<dbReference type="InterPro" id="IPR006222">
    <property type="entry name" value="GCVT_N"/>
</dbReference>
<name>A0A348W6U9_9RHOB</name>
<dbReference type="AlphaFoldDB" id="A0A348W6U9"/>
<organism evidence="2 3">
    <name type="scientific">Roseovarius nubinhibens</name>
    <dbReference type="NCBI Taxonomy" id="314263"/>
    <lineage>
        <taxon>Bacteria</taxon>
        <taxon>Pseudomonadati</taxon>
        <taxon>Pseudomonadota</taxon>
        <taxon>Alphaproteobacteria</taxon>
        <taxon>Rhodobacterales</taxon>
        <taxon>Roseobacteraceae</taxon>
        <taxon>Roseovarius</taxon>
    </lineage>
</organism>
<sequence>FPFMACGEVTVCGGMPARLFRISFSGELAYEVAVPARYGNSMMDVLMEAGR</sequence>
<protein>
    <recommendedName>
        <fullName evidence="1">GCVT N-terminal domain-containing protein</fullName>
    </recommendedName>
</protein>
<feature type="domain" description="GCVT N-terminal" evidence="1">
    <location>
        <begin position="1"/>
        <end position="51"/>
    </location>
</feature>
<dbReference type="InterPro" id="IPR027266">
    <property type="entry name" value="TrmE/GcvT-like"/>
</dbReference>
<comment type="caution">
    <text evidence="2">The sequence shown here is derived from an EMBL/GenBank/DDBJ whole genome shotgun (WGS) entry which is preliminary data.</text>
</comment>
<feature type="non-terminal residue" evidence="2">
    <location>
        <position position="51"/>
    </location>
</feature>
<dbReference type="Pfam" id="PF01571">
    <property type="entry name" value="GCV_T"/>
    <property type="match status" value="1"/>
</dbReference>
<dbReference type="SUPFAM" id="SSF103025">
    <property type="entry name" value="Folate-binding domain"/>
    <property type="match status" value="1"/>
</dbReference>
<feature type="non-terminal residue" evidence="2">
    <location>
        <position position="1"/>
    </location>
</feature>
<reference evidence="2 3" key="1">
    <citation type="journal article" date="2018" name="Nat. Biotechnol.">
        <title>A standardized bacterial taxonomy based on genome phylogeny substantially revises the tree of life.</title>
        <authorList>
            <person name="Parks D.H."/>
            <person name="Chuvochina M."/>
            <person name="Waite D.W."/>
            <person name="Rinke C."/>
            <person name="Skarshewski A."/>
            <person name="Chaumeil P.A."/>
            <person name="Hugenholtz P."/>
        </authorList>
    </citation>
    <scope>NUCLEOTIDE SEQUENCE [LARGE SCALE GENOMIC DNA]</scope>
    <source>
        <strain evidence="2">UBA9169</strain>
    </source>
</reference>
<evidence type="ECO:0000313" key="3">
    <source>
        <dbReference type="Proteomes" id="UP000264719"/>
    </source>
</evidence>
<dbReference type="Proteomes" id="UP000264719">
    <property type="component" value="Unassembled WGS sequence"/>
</dbReference>
<evidence type="ECO:0000313" key="2">
    <source>
        <dbReference type="EMBL" id="HAR50261.1"/>
    </source>
</evidence>
<dbReference type="Gene3D" id="3.30.1360.120">
    <property type="entry name" value="Probable tRNA modification gtpase trme, domain 1"/>
    <property type="match status" value="1"/>
</dbReference>
<accession>A0A348W6U9</accession>
<proteinExistence type="predicted"/>
<evidence type="ECO:0000259" key="1">
    <source>
        <dbReference type="Pfam" id="PF01571"/>
    </source>
</evidence>
<dbReference type="EMBL" id="DMVW01000002">
    <property type="protein sequence ID" value="HAR50261.1"/>
    <property type="molecule type" value="Genomic_DNA"/>
</dbReference>
<gene>
    <name evidence="2" type="ORF">DCS45_00090</name>
</gene>